<gene>
    <name evidence="1" type="ORF">CSSPJE1EN1_LOCUS19722</name>
</gene>
<evidence type="ECO:0000313" key="1">
    <source>
        <dbReference type="EMBL" id="CAK9274244.1"/>
    </source>
</evidence>
<organism evidence="1 2">
    <name type="scientific">Sphagnum jensenii</name>
    <dbReference type="NCBI Taxonomy" id="128206"/>
    <lineage>
        <taxon>Eukaryota</taxon>
        <taxon>Viridiplantae</taxon>
        <taxon>Streptophyta</taxon>
        <taxon>Embryophyta</taxon>
        <taxon>Bryophyta</taxon>
        <taxon>Sphagnophytina</taxon>
        <taxon>Sphagnopsida</taxon>
        <taxon>Sphagnales</taxon>
        <taxon>Sphagnaceae</taxon>
        <taxon>Sphagnum</taxon>
    </lineage>
</organism>
<dbReference type="EMBL" id="OZ020101">
    <property type="protein sequence ID" value="CAK9274244.1"/>
    <property type="molecule type" value="Genomic_DNA"/>
</dbReference>
<keyword evidence="2" id="KW-1185">Reference proteome</keyword>
<protein>
    <submittedName>
        <fullName evidence="1">Uncharacterized protein</fullName>
    </submittedName>
</protein>
<sequence length="123" mass="13803">MEICRSGHRRAYSGGLRNGATISHLHAARSVLNNIHTTVDKLEIELNFTKSSLYNLETIIQLAGKRLHNLSKPSNTPLGFRVEYGEFSKITAYVSRNSRVLLGLLDDDPEDLKQVREKGKIVV</sequence>
<proteinExistence type="predicted"/>
<accession>A0ABP0X6N7</accession>
<evidence type="ECO:0000313" key="2">
    <source>
        <dbReference type="Proteomes" id="UP001497444"/>
    </source>
</evidence>
<reference evidence="1" key="1">
    <citation type="submission" date="2024-02" db="EMBL/GenBank/DDBJ databases">
        <authorList>
            <consortium name="ELIXIR-Norway"/>
            <consortium name="Elixir Norway"/>
        </authorList>
    </citation>
    <scope>NUCLEOTIDE SEQUENCE</scope>
</reference>
<dbReference type="Proteomes" id="UP001497444">
    <property type="component" value="Chromosome 6"/>
</dbReference>
<name>A0ABP0X6N7_9BRYO</name>